<gene>
    <name evidence="1" type="ORF">V5E97_14090</name>
</gene>
<organism evidence="1">
    <name type="scientific">Singulisphaera sp. Ch08</name>
    <dbReference type="NCBI Taxonomy" id="3120278"/>
    <lineage>
        <taxon>Bacteria</taxon>
        <taxon>Pseudomonadati</taxon>
        <taxon>Planctomycetota</taxon>
        <taxon>Planctomycetia</taxon>
        <taxon>Isosphaerales</taxon>
        <taxon>Isosphaeraceae</taxon>
        <taxon>Singulisphaera</taxon>
    </lineage>
</organism>
<sequence>MLQYELLTTHPYHSTHEDLHYEVHVRHKAVSDEERTFRGQEIREELLARPHPCLRASLLSKKYGWGIHYDERGRIALYPMESDAYRRFVQAGAITTRVFALRSKRA</sequence>
<dbReference type="Pfam" id="PF19654">
    <property type="entry name" value="DUF6157"/>
    <property type="match status" value="1"/>
</dbReference>
<name>A0AAU7CQ35_9BACT</name>
<dbReference type="InterPro" id="IPR046155">
    <property type="entry name" value="DUF6157"/>
</dbReference>
<proteinExistence type="predicted"/>
<reference evidence="1" key="1">
    <citation type="submission" date="2024-05" db="EMBL/GenBank/DDBJ databases">
        <title>Planctomycetes of the genus Singulisphaera possess chitinolytic capabilities.</title>
        <authorList>
            <person name="Ivanova A."/>
        </authorList>
    </citation>
    <scope>NUCLEOTIDE SEQUENCE</scope>
    <source>
        <strain evidence="1">Ch08T</strain>
    </source>
</reference>
<protein>
    <submittedName>
        <fullName evidence="1">DUF6157 family protein</fullName>
    </submittedName>
</protein>
<dbReference type="EMBL" id="CP155447">
    <property type="protein sequence ID" value="XBH07123.1"/>
    <property type="molecule type" value="Genomic_DNA"/>
</dbReference>
<evidence type="ECO:0000313" key="1">
    <source>
        <dbReference type="EMBL" id="XBH07123.1"/>
    </source>
</evidence>
<accession>A0AAU7CQ35</accession>
<dbReference type="AlphaFoldDB" id="A0AAU7CQ35"/>
<dbReference type="RefSeq" id="WP_406699967.1">
    <property type="nucleotide sequence ID" value="NZ_CP155447.1"/>
</dbReference>